<feature type="region of interest" description="Disordered" evidence="1">
    <location>
        <begin position="46"/>
        <end position="81"/>
    </location>
</feature>
<evidence type="ECO:0000256" key="1">
    <source>
        <dbReference type="SAM" id="MobiDB-lite"/>
    </source>
</evidence>
<dbReference type="EMBL" id="CADCTR010000574">
    <property type="protein sequence ID" value="CAA9249638.1"/>
    <property type="molecule type" value="Genomic_DNA"/>
</dbReference>
<keyword evidence="2" id="KW-0472">Membrane</keyword>
<evidence type="ECO:0000256" key="2">
    <source>
        <dbReference type="SAM" id="Phobius"/>
    </source>
</evidence>
<proteinExistence type="predicted"/>
<sequence length="81" mass="8256">MADRPPDTGVRPTTDRPPSTPRWVKVSGIIALVLVLLVVAMMFIGGGEHGPGRHAPSGDAGDQAPPSGVMEDHAPAEGGHG</sequence>
<feature type="compositionally biased region" description="Basic and acidic residues" evidence="1">
    <location>
        <begin position="70"/>
        <end position="81"/>
    </location>
</feature>
<feature type="region of interest" description="Disordered" evidence="1">
    <location>
        <begin position="1"/>
        <end position="22"/>
    </location>
</feature>
<keyword evidence="2" id="KW-0812">Transmembrane</keyword>
<gene>
    <name evidence="3" type="ORF">AVDCRST_MAG93-1690</name>
</gene>
<evidence type="ECO:0000313" key="3">
    <source>
        <dbReference type="EMBL" id="CAA9249638.1"/>
    </source>
</evidence>
<reference evidence="3" key="1">
    <citation type="submission" date="2020-02" db="EMBL/GenBank/DDBJ databases">
        <authorList>
            <person name="Meier V. D."/>
        </authorList>
    </citation>
    <scope>NUCLEOTIDE SEQUENCE</scope>
    <source>
        <strain evidence="3">AVDCRST_MAG93</strain>
    </source>
</reference>
<keyword evidence="2" id="KW-1133">Transmembrane helix</keyword>
<organism evidence="3">
    <name type="scientific">uncultured Chloroflexia bacterium</name>
    <dbReference type="NCBI Taxonomy" id="1672391"/>
    <lineage>
        <taxon>Bacteria</taxon>
        <taxon>Bacillati</taxon>
        <taxon>Chloroflexota</taxon>
        <taxon>Chloroflexia</taxon>
        <taxon>environmental samples</taxon>
    </lineage>
</organism>
<dbReference type="AlphaFoldDB" id="A0A6J4IFV9"/>
<accession>A0A6J4IFV9</accession>
<protein>
    <submittedName>
        <fullName evidence="3">Uncharacterized protein</fullName>
    </submittedName>
</protein>
<name>A0A6J4IFV9_9CHLR</name>
<feature type="transmembrane region" description="Helical" evidence="2">
    <location>
        <begin position="23"/>
        <end position="44"/>
    </location>
</feature>